<dbReference type="InterPro" id="IPR012133">
    <property type="entry name" value="Alpha-hydoxy_acid_DH_FMN"/>
</dbReference>
<dbReference type="Gene3D" id="3.20.20.70">
    <property type="entry name" value="Aldolase class I"/>
    <property type="match status" value="1"/>
</dbReference>
<evidence type="ECO:0000256" key="6">
    <source>
        <dbReference type="ARBA" id="ARBA00024042"/>
    </source>
</evidence>
<dbReference type="Proteomes" id="UP000240957">
    <property type="component" value="Unassembled WGS sequence"/>
</dbReference>
<dbReference type="PANTHER" id="PTHR10578">
    <property type="entry name" value="S -2-HYDROXY-ACID OXIDASE-RELATED"/>
    <property type="match status" value="1"/>
</dbReference>
<dbReference type="PROSITE" id="PS00557">
    <property type="entry name" value="FMN_HYDROXY_ACID_DH_1"/>
    <property type="match status" value="1"/>
</dbReference>
<feature type="binding site" evidence="8">
    <location>
        <position position="108"/>
    </location>
    <ligand>
        <name>FMN</name>
        <dbReference type="ChEBI" id="CHEBI:58210"/>
    </ligand>
</feature>
<keyword evidence="2" id="KW-0472">Membrane</keyword>
<feature type="binding site" evidence="8">
    <location>
        <position position="277"/>
    </location>
    <ligand>
        <name>glyoxylate</name>
        <dbReference type="ChEBI" id="CHEBI:36655"/>
    </ligand>
</feature>
<feature type="binding site" evidence="8">
    <location>
        <position position="272"/>
    </location>
    <ligand>
        <name>FMN</name>
        <dbReference type="ChEBI" id="CHEBI:58210"/>
    </ligand>
</feature>
<evidence type="ECO:0000313" key="13">
    <source>
        <dbReference type="Proteomes" id="UP001595455"/>
    </source>
</evidence>
<keyword evidence="2" id="KW-0997">Cell inner membrane</keyword>
<protein>
    <submittedName>
        <fullName evidence="10">Alpha-hydroxy-acid oxidizing protein</fullName>
    </submittedName>
    <submittedName>
        <fullName evidence="11">Mandelate dehydrogenase</fullName>
    </submittedName>
</protein>
<organism evidence="11 12">
    <name type="scientific">Acinetobacter sichuanensis</name>
    <dbReference type="NCBI Taxonomy" id="2136183"/>
    <lineage>
        <taxon>Bacteria</taxon>
        <taxon>Pseudomonadati</taxon>
        <taxon>Pseudomonadota</taxon>
        <taxon>Gammaproteobacteria</taxon>
        <taxon>Moraxellales</taxon>
        <taxon>Moraxellaceae</taxon>
        <taxon>Acinetobacter</taxon>
    </lineage>
</organism>
<accession>A0A371YL40</accession>
<dbReference type="FunFam" id="3.20.20.70:FF:000029">
    <property type="entry name" value="L-lactate dehydrogenase"/>
    <property type="match status" value="1"/>
</dbReference>
<comment type="similarity">
    <text evidence="6">Belongs to the FMN-dependent alpha-hydroxy acid dehydrogenase family.</text>
</comment>
<evidence type="ECO:0000256" key="2">
    <source>
        <dbReference type="ARBA" id="ARBA00022519"/>
    </source>
</evidence>
<feature type="binding site" evidence="8">
    <location>
        <position position="129"/>
    </location>
    <ligand>
        <name>FMN</name>
        <dbReference type="ChEBI" id="CHEBI:58210"/>
    </ligand>
</feature>
<reference evidence="13" key="3">
    <citation type="journal article" date="2019" name="Int. J. Syst. Evol. Microbiol.">
        <title>The Global Catalogue of Microorganisms (GCM) 10K type strain sequencing project: providing services to taxonomists for standard genome sequencing and annotation.</title>
        <authorList>
            <consortium name="The Broad Institute Genomics Platform"/>
            <consortium name="The Broad Institute Genome Sequencing Center for Infectious Disease"/>
            <person name="Wu L."/>
            <person name="Ma J."/>
        </authorList>
    </citation>
    <scope>NUCLEOTIDE SEQUENCE [LARGE SCALE GENOMIC DNA]</scope>
    <source>
        <strain evidence="13">KCTC 62575</strain>
    </source>
</reference>
<dbReference type="EMBL" id="PYIX02000040">
    <property type="protein sequence ID" value="RFC82185.1"/>
    <property type="molecule type" value="Genomic_DNA"/>
</dbReference>
<feature type="binding site" evidence="8">
    <location>
        <begin position="79"/>
        <end position="81"/>
    </location>
    <ligand>
        <name>FMN</name>
        <dbReference type="ChEBI" id="CHEBI:58210"/>
    </ligand>
</feature>
<dbReference type="InterPro" id="IPR013785">
    <property type="entry name" value="Aldolase_TIM"/>
</dbReference>
<keyword evidence="4 8" id="KW-0288">FMN</keyword>
<dbReference type="GO" id="GO:0005886">
    <property type="term" value="C:plasma membrane"/>
    <property type="evidence" value="ECO:0007669"/>
    <property type="project" value="TreeGrafter"/>
</dbReference>
<dbReference type="InterPro" id="IPR000262">
    <property type="entry name" value="FMN-dep_DH"/>
</dbReference>
<dbReference type="GO" id="GO:0010181">
    <property type="term" value="F:FMN binding"/>
    <property type="evidence" value="ECO:0007669"/>
    <property type="project" value="InterPro"/>
</dbReference>
<comment type="caution">
    <text evidence="11">The sequence shown here is derived from an EMBL/GenBank/DDBJ whole genome shotgun (WGS) entry which is preliminary data.</text>
</comment>
<dbReference type="InterPro" id="IPR008259">
    <property type="entry name" value="FMN_hydac_DH_AS"/>
</dbReference>
<evidence type="ECO:0000256" key="5">
    <source>
        <dbReference type="ARBA" id="ARBA00023002"/>
    </source>
</evidence>
<evidence type="ECO:0000256" key="3">
    <source>
        <dbReference type="ARBA" id="ARBA00022630"/>
    </source>
</evidence>
<dbReference type="GO" id="GO:0004459">
    <property type="term" value="F:L-lactate dehydrogenase (NAD+) activity"/>
    <property type="evidence" value="ECO:0007669"/>
    <property type="project" value="TreeGrafter"/>
</dbReference>
<feature type="binding site" evidence="8">
    <location>
        <position position="250"/>
    </location>
    <ligand>
        <name>FMN</name>
        <dbReference type="ChEBI" id="CHEBI:58210"/>
    </ligand>
</feature>
<dbReference type="SUPFAM" id="SSF51395">
    <property type="entry name" value="FMN-linked oxidoreductases"/>
    <property type="match status" value="1"/>
</dbReference>
<feature type="domain" description="FMN hydroxy acid dehydrogenase" evidence="9">
    <location>
        <begin position="1"/>
        <end position="377"/>
    </location>
</feature>
<feature type="active site" description="Proton acceptor" evidence="7">
    <location>
        <position position="274"/>
    </location>
</feature>
<sequence>MSRQLINVEDYRQLAKANLPRIIFDYLDGGAEDEKGLRCNRTVFDQWRFKPQRLVDISQRDISCKLFNKIWDAPFAIAPTGLNGSLWPNGDALLAKSAAKVNIPFILSTASNMSIEEVAKSCDGEKWFQLYVVHQALAEQMVQRALKAGYTTLVIALDVGVNGYRERDIRNAFALPLSFSPSLVLDGILHPAWSWRFICNAKPQLANFITSEINNLEVQAALMSRQMDTSFNHEKLKKIRDIWPHTLLVKGIVRSDDALKAIECGVDGVILSNHGGRQLDCCISPMETLHNVAAHIDSPILIDSGFRRGSDIIKALCLGANMVCLGRATLYGLAAKGQVGVDEVIQLLKQDIDRTLAQIGCPSVRQLSTDYLTHEYSM</sequence>
<reference evidence="11 12" key="2">
    <citation type="submission" date="2018-08" db="EMBL/GenBank/DDBJ databases">
        <title>The draft genome of Acinetobacter sichuanensis strain WCHAc060041.</title>
        <authorList>
            <person name="Qin J."/>
            <person name="Feng Y."/>
            <person name="Zong Z."/>
        </authorList>
    </citation>
    <scope>NUCLEOTIDE SEQUENCE [LARGE SCALE GENOMIC DNA]</scope>
    <source>
        <strain evidence="11 12">WCHAc060041</strain>
    </source>
</reference>
<dbReference type="GO" id="GO:0009060">
    <property type="term" value="P:aerobic respiration"/>
    <property type="evidence" value="ECO:0007669"/>
    <property type="project" value="TreeGrafter"/>
</dbReference>
<keyword evidence="13" id="KW-1185">Reference proteome</keyword>
<proteinExistence type="inferred from homology"/>
<evidence type="ECO:0000259" key="9">
    <source>
        <dbReference type="PROSITE" id="PS51349"/>
    </source>
</evidence>
<dbReference type="EMBL" id="JBHRSF010000062">
    <property type="protein sequence ID" value="MFC2996262.1"/>
    <property type="molecule type" value="Genomic_DNA"/>
</dbReference>
<dbReference type="OrthoDB" id="9770452at2"/>
<dbReference type="InterPro" id="IPR037396">
    <property type="entry name" value="FMN_HAD"/>
</dbReference>
<dbReference type="Pfam" id="PF01070">
    <property type="entry name" value="FMN_dh"/>
    <property type="match status" value="1"/>
</dbReference>
<dbReference type="PANTHER" id="PTHR10578:SF107">
    <property type="entry name" value="2-HYDROXYACID OXIDASE 1"/>
    <property type="match status" value="1"/>
</dbReference>
<dbReference type="Proteomes" id="UP001595455">
    <property type="component" value="Unassembled WGS sequence"/>
</dbReference>
<feature type="binding site" evidence="8">
    <location>
        <position position="165"/>
    </location>
    <ligand>
        <name>glyoxylate</name>
        <dbReference type="ChEBI" id="CHEBI:36655"/>
    </ligand>
</feature>
<evidence type="ECO:0000313" key="11">
    <source>
        <dbReference type="EMBL" id="RFC82185.1"/>
    </source>
</evidence>
<feature type="binding site" evidence="8">
    <location>
        <position position="274"/>
    </location>
    <ligand>
        <name>glyoxylate</name>
        <dbReference type="ChEBI" id="CHEBI:36655"/>
    </ligand>
</feature>
<evidence type="ECO:0000313" key="12">
    <source>
        <dbReference type="Proteomes" id="UP000240957"/>
    </source>
</evidence>
<evidence type="ECO:0000256" key="1">
    <source>
        <dbReference type="ARBA" id="ARBA00001917"/>
    </source>
</evidence>
<name>A0A371YL40_9GAMM</name>
<keyword evidence="5" id="KW-0560">Oxidoreductase</keyword>
<feature type="binding site" evidence="8">
    <location>
        <position position="26"/>
    </location>
    <ligand>
        <name>glyoxylate</name>
        <dbReference type="ChEBI" id="CHEBI:36655"/>
    </ligand>
</feature>
<feature type="binding site" evidence="8">
    <location>
        <begin position="326"/>
        <end position="327"/>
    </location>
    <ligand>
        <name>FMN</name>
        <dbReference type="ChEBI" id="CHEBI:58210"/>
    </ligand>
</feature>
<reference evidence="10" key="1">
    <citation type="journal article" date="2014" name="Int. J. Syst. Evol. Microbiol.">
        <title>Complete genome of a new Firmicutes species belonging to the dominant human colonic microbiota ('Ruminococcus bicirculans') reveals two chromosomes and a selective capacity to utilize plant glucans.</title>
        <authorList>
            <consortium name="NISC Comparative Sequencing Program"/>
            <person name="Wegmann U."/>
            <person name="Louis P."/>
            <person name="Goesmann A."/>
            <person name="Henrissat B."/>
            <person name="Duncan S.H."/>
            <person name="Flint H.J."/>
        </authorList>
    </citation>
    <scope>NUCLEOTIDE SEQUENCE</scope>
    <source>
        <strain evidence="10">KCTC 62575</strain>
    </source>
</reference>
<evidence type="ECO:0000256" key="8">
    <source>
        <dbReference type="PIRSR" id="PIRSR000138-2"/>
    </source>
</evidence>
<dbReference type="PROSITE" id="PS51349">
    <property type="entry name" value="FMN_HYDROXY_ACID_DH_2"/>
    <property type="match status" value="1"/>
</dbReference>
<evidence type="ECO:0000313" key="10">
    <source>
        <dbReference type="EMBL" id="MFC2996262.1"/>
    </source>
</evidence>
<evidence type="ECO:0000256" key="4">
    <source>
        <dbReference type="ARBA" id="ARBA00022643"/>
    </source>
</evidence>
<keyword evidence="2" id="KW-1003">Cell membrane</keyword>
<keyword evidence="3 8" id="KW-0285">Flavoprotein</keyword>
<evidence type="ECO:0000256" key="7">
    <source>
        <dbReference type="PIRSR" id="PIRSR000138-1"/>
    </source>
</evidence>
<dbReference type="AlphaFoldDB" id="A0A371YL40"/>
<dbReference type="RefSeq" id="WP_107009657.1">
    <property type="nucleotide sequence ID" value="NZ_JBHRSF010000062.1"/>
</dbReference>
<dbReference type="PIRSF" id="PIRSF000138">
    <property type="entry name" value="Al-hdrx_acd_dh"/>
    <property type="match status" value="1"/>
</dbReference>
<comment type="cofactor">
    <cofactor evidence="1">
        <name>FMN</name>
        <dbReference type="ChEBI" id="CHEBI:58210"/>
    </cofactor>
</comment>
<reference evidence="10" key="4">
    <citation type="submission" date="2024-09" db="EMBL/GenBank/DDBJ databases">
        <authorList>
            <person name="Sun Q."/>
            <person name="Mori K."/>
        </authorList>
    </citation>
    <scope>NUCLEOTIDE SEQUENCE</scope>
    <source>
        <strain evidence="10">KCTC 62575</strain>
    </source>
</reference>
<gene>
    <name evidence="10" type="ORF">ACFODO_13475</name>
    <name evidence="11" type="ORF">C9E89_017690</name>
</gene>
<feature type="binding site" evidence="8">
    <location>
        <begin position="303"/>
        <end position="307"/>
    </location>
    <ligand>
        <name>FMN</name>
        <dbReference type="ChEBI" id="CHEBI:58210"/>
    </ligand>
</feature>
<feature type="binding site" evidence="8">
    <location>
        <position position="131"/>
    </location>
    <ligand>
        <name>glyoxylate</name>
        <dbReference type="ChEBI" id="CHEBI:36655"/>
    </ligand>
</feature>